<gene>
    <name evidence="2" type="primary">LOC104594796</name>
</gene>
<evidence type="ECO:0000313" key="1">
    <source>
        <dbReference type="Proteomes" id="UP000189703"/>
    </source>
</evidence>
<name>A0A1U7ZI80_NELNU</name>
<dbReference type="RefSeq" id="XP_010253574.1">
    <property type="nucleotide sequence ID" value="XM_010255272.2"/>
</dbReference>
<dbReference type="OrthoDB" id="1932094at2759"/>
<keyword evidence="1" id="KW-1185">Reference proteome</keyword>
<dbReference type="FunCoup" id="A0A1U7ZI80">
    <property type="interactions" value="7"/>
</dbReference>
<organism evidence="1 2">
    <name type="scientific">Nelumbo nucifera</name>
    <name type="common">Sacred lotus</name>
    <dbReference type="NCBI Taxonomy" id="4432"/>
    <lineage>
        <taxon>Eukaryota</taxon>
        <taxon>Viridiplantae</taxon>
        <taxon>Streptophyta</taxon>
        <taxon>Embryophyta</taxon>
        <taxon>Tracheophyta</taxon>
        <taxon>Spermatophyta</taxon>
        <taxon>Magnoliopsida</taxon>
        <taxon>Proteales</taxon>
        <taxon>Nelumbonaceae</taxon>
        <taxon>Nelumbo</taxon>
    </lineage>
</organism>
<dbReference type="KEGG" id="nnu:104594796"/>
<accession>A0A1U7ZI80</accession>
<protein>
    <submittedName>
        <fullName evidence="2">Uncharacterized protein LOC104594796</fullName>
    </submittedName>
</protein>
<reference evidence="2" key="1">
    <citation type="submission" date="2025-08" db="UniProtKB">
        <authorList>
            <consortium name="RefSeq"/>
        </authorList>
    </citation>
    <scope>IDENTIFICATION</scope>
</reference>
<dbReference type="AlphaFoldDB" id="A0A1U7ZI80"/>
<proteinExistence type="predicted"/>
<dbReference type="Proteomes" id="UP000189703">
    <property type="component" value="Unplaced"/>
</dbReference>
<dbReference type="GeneID" id="104594796"/>
<dbReference type="OMA" id="YKLPRAH"/>
<evidence type="ECO:0000313" key="2">
    <source>
        <dbReference type="RefSeq" id="XP_010253574.1"/>
    </source>
</evidence>
<sequence>MMELKTSAAFITLLLLSILLARSNLSEGGSDATVTGLDREVYEIDYRGPETHSYNPPPKRSGGRPFIHHGSTNMHHPSYKLPRAHTVKDERSTVHIPGDRA</sequence>